<dbReference type="InterPro" id="IPR038961">
    <property type="entry name" value="PRDA1"/>
</dbReference>
<dbReference type="GO" id="GO:0042644">
    <property type="term" value="C:chloroplast nucleoid"/>
    <property type="evidence" value="ECO:0007669"/>
    <property type="project" value="InterPro"/>
</dbReference>
<proteinExistence type="predicted"/>
<protein>
    <submittedName>
        <fullName evidence="1">Uncharacterized protein</fullName>
    </submittedName>
</protein>
<dbReference type="PANTHER" id="PTHR37262:SF1">
    <property type="entry name" value="PROTEIN PEP-RELATED DEVELOPMENT ARRESTED 1, CHLOROPLASTIC"/>
    <property type="match status" value="1"/>
</dbReference>
<name>A0AAV1HVW9_9CHLO</name>
<accession>A0AAV1HVW9</accession>
<organism evidence="1 2">
    <name type="scientific">Coccomyxa viridis</name>
    <dbReference type="NCBI Taxonomy" id="1274662"/>
    <lineage>
        <taxon>Eukaryota</taxon>
        <taxon>Viridiplantae</taxon>
        <taxon>Chlorophyta</taxon>
        <taxon>core chlorophytes</taxon>
        <taxon>Trebouxiophyceae</taxon>
        <taxon>Trebouxiophyceae incertae sedis</taxon>
        <taxon>Coccomyxaceae</taxon>
        <taxon>Coccomyxa</taxon>
    </lineage>
</organism>
<dbReference type="Proteomes" id="UP001314263">
    <property type="component" value="Unassembled WGS sequence"/>
</dbReference>
<gene>
    <name evidence="1" type="ORF">CVIRNUC_002511</name>
</gene>
<keyword evidence="2" id="KW-1185">Reference proteome</keyword>
<reference evidence="1 2" key="1">
    <citation type="submission" date="2023-10" db="EMBL/GenBank/DDBJ databases">
        <authorList>
            <person name="Maclean D."/>
            <person name="Macfadyen A."/>
        </authorList>
    </citation>
    <scope>NUCLEOTIDE SEQUENCE [LARGE SCALE GENOMIC DNA]</scope>
</reference>
<sequence>MSIPSTQFLPVAQDTKIPCNHDCRRWRFLQASFGRPVRSHAPAAVSFAHSLPARMALHGHRCHPVRSSAKNEQAESSSFKAEGDPLLQKQIDDAADVVTGLMDEINERLFLPTAIADITGDSAETTEEQAIREAVERRIDSLDDSFIGAVRAFEVAARSQSLDDVADRLSRIEQEVMGQVAAKLPAEMLLLDEVQQMPFSEGRVERLKQAVMDGKDDGPRCNLTTLQSTANQVLDDMEDKEIVPNKQLLARLCLVREELAVVAEAISGLHPGEACDYAEARAAYQKLVPLGTAAFLKELMPVTSPERRHVLLSGALEEGLSEEAGKSRQKKKRDHLRPGKLLTLMSGMQRELIAQGEGQHAQSLSQLEANRLKLLQLLEDIGYPS</sequence>
<dbReference type="GO" id="GO:0006355">
    <property type="term" value="P:regulation of DNA-templated transcription"/>
    <property type="evidence" value="ECO:0007669"/>
    <property type="project" value="InterPro"/>
</dbReference>
<dbReference type="EMBL" id="CAUYUE010000003">
    <property type="protein sequence ID" value="CAK0757088.1"/>
    <property type="molecule type" value="Genomic_DNA"/>
</dbReference>
<dbReference type="AlphaFoldDB" id="A0AAV1HVW9"/>
<dbReference type="PANTHER" id="PTHR37262">
    <property type="entry name" value="PROTEIN PEP-RELATED DEVELOPMENT ARRESTED 1, CHLOROPLASTIC"/>
    <property type="match status" value="1"/>
</dbReference>
<comment type="caution">
    <text evidence="1">The sequence shown here is derived from an EMBL/GenBank/DDBJ whole genome shotgun (WGS) entry which is preliminary data.</text>
</comment>
<evidence type="ECO:0000313" key="2">
    <source>
        <dbReference type="Proteomes" id="UP001314263"/>
    </source>
</evidence>
<evidence type="ECO:0000313" key="1">
    <source>
        <dbReference type="EMBL" id="CAK0757088.1"/>
    </source>
</evidence>